<proteinExistence type="predicted"/>
<dbReference type="PANTHER" id="PTHR39468">
    <property type="entry name" value="CHROMOSOME 7, WHOLE GENOME SHOTGUN SEQUENCE"/>
    <property type="match status" value="1"/>
</dbReference>
<feature type="region of interest" description="Disordered" evidence="1">
    <location>
        <begin position="35"/>
        <end position="88"/>
    </location>
</feature>
<keyword evidence="4" id="KW-1185">Reference proteome</keyword>
<organism evidence="3 4">
    <name type="scientific">Madurella fahalii</name>
    <dbReference type="NCBI Taxonomy" id="1157608"/>
    <lineage>
        <taxon>Eukaryota</taxon>
        <taxon>Fungi</taxon>
        <taxon>Dikarya</taxon>
        <taxon>Ascomycota</taxon>
        <taxon>Pezizomycotina</taxon>
        <taxon>Sordariomycetes</taxon>
        <taxon>Sordariomycetidae</taxon>
        <taxon>Sordariales</taxon>
        <taxon>Sordariales incertae sedis</taxon>
        <taxon>Madurella</taxon>
    </lineage>
</organism>
<feature type="region of interest" description="Disordered" evidence="1">
    <location>
        <begin position="322"/>
        <end position="357"/>
    </location>
</feature>
<gene>
    <name evidence="3" type="ORF">MFIFM68171_07306</name>
</gene>
<evidence type="ECO:0000256" key="1">
    <source>
        <dbReference type="SAM" id="MobiDB-lite"/>
    </source>
</evidence>
<dbReference type="RefSeq" id="XP_070918827.1">
    <property type="nucleotide sequence ID" value="XM_071062726.1"/>
</dbReference>
<sequence length="511" mass="58114">MSTTLMPFLYQTRTLQRLSRAGLSTPAFRALLHSKPRGKVPRTPSGRGRVPPWTESIPFELPEGYEDPREEKRSKSKRAERDSSWSTITPAEKHTFSRIFEEIAERNKLRAPTASSPLSDDLTTMMSDEYSETAAPASNEDASTSDDLDAFDDGFDGSDDFGDFKATTEESDPTSIRDTINIIVEDAAAVQTSSRRNLEKPFDRLHPLEQASGAKEWEKAMLRFPPSLRKAARMALNVIESDKQAEKLTPPPDRDMSDEQRLAAQIDLVLDPLAKSVQNEALRRRERNRVETRMREAKTDFELWDVLEEEVFPMIEKLDIASGEQKAPGKRKRNRKRNKQDGAPDKQDGASPDASISKDKLPMHIYGPLYPVYLLRAVHLLDTQFARSSPLALSILPRVKELGAASYVLGVSTPFYNEVARILWSRYGDPTAVFDLLEEMRAAGLYCDEGTRAIVHSIHMYFQGVYGGLRGPFLRELMSFPEYEFAVLPRVRHWQKTIAKHIMQRRRDMRH</sequence>
<accession>A0ABQ0GH55</accession>
<dbReference type="InterPro" id="IPR040009">
    <property type="entry name" value="Mtf2/C5D6.12-like"/>
</dbReference>
<name>A0ABQ0GH55_9PEZI</name>
<evidence type="ECO:0000313" key="3">
    <source>
        <dbReference type="EMBL" id="GAB1317096.1"/>
    </source>
</evidence>
<reference evidence="3 4" key="1">
    <citation type="submission" date="2024-09" db="EMBL/GenBank/DDBJ databases">
        <title>Itraconazole resistance in Madurella fahalii resulting from another homologue of gene encoding cytochrome P450 14-alpha sterol demethylase (CYP51).</title>
        <authorList>
            <person name="Yoshioka I."/>
            <person name="Fahal A.H."/>
            <person name="Kaneko S."/>
            <person name="Yaguchi T."/>
        </authorList>
    </citation>
    <scope>NUCLEOTIDE SEQUENCE [LARGE SCALE GENOMIC DNA]</scope>
    <source>
        <strain evidence="3 4">IFM 68171</strain>
    </source>
</reference>
<feature type="domain" description="Mtf2-like C-terminal" evidence="2">
    <location>
        <begin position="282"/>
        <end position="462"/>
    </location>
</feature>
<feature type="compositionally biased region" description="Basic and acidic residues" evidence="1">
    <location>
        <begin position="339"/>
        <end position="348"/>
    </location>
</feature>
<dbReference type="EMBL" id="BAAFSV010000004">
    <property type="protein sequence ID" value="GAB1317096.1"/>
    <property type="molecule type" value="Genomic_DNA"/>
</dbReference>
<feature type="compositionally biased region" description="Basic residues" evidence="1">
    <location>
        <begin position="328"/>
        <end position="338"/>
    </location>
</feature>
<dbReference type="GeneID" id="98178049"/>
<comment type="caution">
    <text evidence="3">The sequence shown here is derived from an EMBL/GenBank/DDBJ whole genome shotgun (WGS) entry which is preliminary data.</text>
</comment>
<dbReference type="InterPro" id="IPR043837">
    <property type="entry name" value="Mtf2-like_C"/>
</dbReference>
<protein>
    <submittedName>
        <fullName evidence="3">Mtf2-like C-terminal domain-containing protein</fullName>
    </submittedName>
</protein>
<feature type="compositionally biased region" description="Basic and acidic residues" evidence="1">
    <location>
        <begin position="66"/>
        <end position="83"/>
    </location>
</feature>
<dbReference type="Proteomes" id="UP001628179">
    <property type="component" value="Unassembled WGS sequence"/>
</dbReference>
<dbReference type="Pfam" id="PF19189">
    <property type="entry name" value="Mtf2"/>
    <property type="match status" value="1"/>
</dbReference>
<dbReference type="PANTHER" id="PTHR39468:SF1">
    <property type="entry name" value="MTF2-LIKE C-TERMINAL DOMAIN-CONTAINING PROTEIN"/>
    <property type="match status" value="1"/>
</dbReference>
<evidence type="ECO:0000313" key="4">
    <source>
        <dbReference type="Proteomes" id="UP001628179"/>
    </source>
</evidence>
<evidence type="ECO:0000259" key="2">
    <source>
        <dbReference type="Pfam" id="PF19189"/>
    </source>
</evidence>